<dbReference type="PROSITE" id="PS51186">
    <property type="entry name" value="GNAT"/>
    <property type="match status" value="1"/>
</dbReference>
<dbReference type="Proteomes" id="UP000281343">
    <property type="component" value="Unassembled WGS sequence"/>
</dbReference>
<protein>
    <submittedName>
        <fullName evidence="2">GNAT family N-acetyltransferase</fullName>
    </submittedName>
</protein>
<keyword evidence="3" id="KW-1185">Reference proteome</keyword>
<keyword evidence="2" id="KW-0808">Transferase</keyword>
<dbReference type="CDD" id="cd04301">
    <property type="entry name" value="NAT_SF"/>
    <property type="match status" value="1"/>
</dbReference>
<evidence type="ECO:0000259" key="1">
    <source>
        <dbReference type="PROSITE" id="PS51186"/>
    </source>
</evidence>
<dbReference type="PANTHER" id="PTHR43138:SF1">
    <property type="entry name" value="N-ACETYLTRANSFERASE ACA1"/>
    <property type="match status" value="1"/>
</dbReference>
<evidence type="ECO:0000313" key="2">
    <source>
        <dbReference type="EMBL" id="RMA42750.1"/>
    </source>
</evidence>
<dbReference type="GO" id="GO:0016747">
    <property type="term" value="F:acyltransferase activity, transferring groups other than amino-acyl groups"/>
    <property type="evidence" value="ECO:0007669"/>
    <property type="project" value="InterPro"/>
</dbReference>
<dbReference type="InterPro" id="IPR052742">
    <property type="entry name" value="Mito_N-acetyltransferase"/>
</dbReference>
<dbReference type="InterPro" id="IPR000182">
    <property type="entry name" value="GNAT_dom"/>
</dbReference>
<dbReference type="RefSeq" id="WP_121897535.1">
    <property type="nucleotide sequence ID" value="NZ_RCNT01000003.1"/>
</dbReference>
<dbReference type="InterPro" id="IPR016181">
    <property type="entry name" value="Acyl_CoA_acyltransferase"/>
</dbReference>
<accession>A0A3L9YIX2</accession>
<feature type="domain" description="N-acetyltransferase" evidence="1">
    <location>
        <begin position="9"/>
        <end position="169"/>
    </location>
</feature>
<dbReference type="AlphaFoldDB" id="A0A3L9YIX2"/>
<dbReference type="Gene3D" id="3.40.630.30">
    <property type="match status" value="1"/>
</dbReference>
<reference evidence="2 3" key="1">
    <citation type="submission" date="2018-10" db="EMBL/GenBank/DDBJ databases">
        <authorList>
            <person name="Jung H.S."/>
            <person name="Jeon C.O."/>
        </authorList>
    </citation>
    <scope>NUCLEOTIDE SEQUENCE [LARGE SCALE GENOMIC DNA]</scope>
    <source>
        <strain evidence="2 3">MA-7-27</strain>
    </source>
</reference>
<dbReference type="SUPFAM" id="SSF55729">
    <property type="entry name" value="Acyl-CoA N-acyltransferases (Nat)"/>
    <property type="match status" value="1"/>
</dbReference>
<dbReference type="PANTHER" id="PTHR43138">
    <property type="entry name" value="ACETYLTRANSFERASE, GNAT FAMILY"/>
    <property type="match status" value="1"/>
</dbReference>
<dbReference type="Pfam" id="PF00583">
    <property type="entry name" value="Acetyltransf_1"/>
    <property type="match status" value="1"/>
</dbReference>
<dbReference type="EMBL" id="RCNT01000003">
    <property type="protein sequence ID" value="RMA42750.1"/>
    <property type="molecule type" value="Genomic_DNA"/>
</dbReference>
<proteinExistence type="predicted"/>
<organism evidence="2 3">
    <name type="scientific">Rhodophyticola porphyridii</name>
    <dbReference type="NCBI Taxonomy" id="1852017"/>
    <lineage>
        <taxon>Bacteria</taxon>
        <taxon>Pseudomonadati</taxon>
        <taxon>Pseudomonadota</taxon>
        <taxon>Alphaproteobacteria</taxon>
        <taxon>Rhodobacterales</taxon>
        <taxon>Roseobacteraceae</taxon>
        <taxon>Rhodophyticola</taxon>
    </lineage>
</organism>
<sequence length="169" mass="18874">MTHAAPHGLTIRSWGPDDADRLWSILEPTFRAGDTYTVDPEISRSEAISYWTAPEKTVFLAEDRTDLLGTYFIRPNQGGGGAHVCNCGYITAPEARGKGVARAMLAHSLEEARRLGYRAMQYNFVIATNTRAIAIWERAGFRTVGRLPDAFRHPREGYVDALVMFRSLV</sequence>
<comment type="caution">
    <text evidence="2">The sequence shown here is derived from an EMBL/GenBank/DDBJ whole genome shotgun (WGS) entry which is preliminary data.</text>
</comment>
<name>A0A3L9YIX2_9RHOB</name>
<dbReference type="OrthoDB" id="9788300at2"/>
<gene>
    <name evidence="2" type="ORF">D9R08_08190</name>
</gene>
<evidence type="ECO:0000313" key="3">
    <source>
        <dbReference type="Proteomes" id="UP000281343"/>
    </source>
</evidence>